<gene>
    <name evidence="1" type="ORF">CPT_MTx_080</name>
</gene>
<accession>A0A482MHF0</accession>
<sequence length="93" mass="10817">MMMQRYGLTSKPQHLGASSMSSYTHLGVVRDCRIINLPFCYDIKVRYDRETNCWIGEHNLEFNTVDGEIVDPFDCFKPIYLDLDNLIPIKEGK</sequence>
<dbReference type="Proteomes" id="UP000309130">
    <property type="component" value="Segment"/>
</dbReference>
<protein>
    <submittedName>
        <fullName evidence="1">Uncharacterized protein</fullName>
    </submittedName>
</protein>
<keyword evidence="2" id="KW-1185">Reference proteome</keyword>
<organism evidence="1 2">
    <name type="scientific">Serratia phage MTx</name>
    <dbReference type="NCBI Taxonomy" id="2557553"/>
    <lineage>
        <taxon>Viruses</taxon>
        <taxon>Duplodnaviria</taxon>
        <taxon>Heunggongvirae</taxon>
        <taxon>Uroviricota</taxon>
        <taxon>Caudoviricetes</taxon>
        <taxon>Lindbergviridae</taxon>
        <taxon>Myosmarvirus</taxon>
        <taxon>Myosmarvirus MTx</taxon>
    </lineage>
</organism>
<proteinExistence type="predicted"/>
<reference evidence="2" key="1">
    <citation type="submission" date="2019-03" db="EMBL/GenBank/DDBJ databases">
        <title>Complete Genome Sequence of Serratia marcescens Myophage MTx.</title>
        <authorList>
            <person name="Graham K."/>
            <person name="Freeman M."/>
            <person name="Newkirk H."/>
            <person name="Liu M."/>
            <person name="Ramsey J."/>
            <person name="Cahill J."/>
        </authorList>
    </citation>
    <scope>NUCLEOTIDE SEQUENCE [LARGE SCALE GENOMIC DNA]</scope>
</reference>
<evidence type="ECO:0000313" key="1">
    <source>
        <dbReference type="EMBL" id="QBQ72386.1"/>
    </source>
</evidence>
<evidence type="ECO:0000313" key="2">
    <source>
        <dbReference type="Proteomes" id="UP000309130"/>
    </source>
</evidence>
<dbReference type="EMBL" id="MK618717">
    <property type="protein sequence ID" value="QBQ72386.1"/>
    <property type="molecule type" value="Genomic_DNA"/>
</dbReference>
<name>A0A482MHF0_9CAUD</name>